<dbReference type="STRING" id="554065.E1Z598"/>
<dbReference type="InParanoid" id="E1Z598"/>
<protein>
    <recommendedName>
        <fullName evidence="4 11">Phosphoglycerate kinase</fullName>
        <ecNumber evidence="4 11">2.7.2.3</ecNumber>
    </recommendedName>
</protein>
<evidence type="ECO:0000256" key="5">
    <source>
        <dbReference type="ARBA" id="ARBA00022679"/>
    </source>
</evidence>
<comment type="subunit">
    <text evidence="12">Monomer.</text>
</comment>
<accession>E1Z598</accession>
<comment type="similarity">
    <text evidence="3 11">Belongs to the phosphoglycerate kinase family.</text>
</comment>
<keyword evidence="5 11" id="KW-0808">Transferase</keyword>
<dbReference type="OrthoDB" id="275353at2759"/>
<dbReference type="Pfam" id="PF00162">
    <property type="entry name" value="PGK"/>
    <property type="match status" value="2"/>
</dbReference>
<dbReference type="PRINTS" id="PR00477">
    <property type="entry name" value="PHGLYCKINASE"/>
</dbReference>
<keyword evidence="9" id="KW-0460">Magnesium</keyword>
<dbReference type="GO" id="GO:0005524">
    <property type="term" value="F:ATP binding"/>
    <property type="evidence" value="ECO:0007669"/>
    <property type="project" value="UniProtKB-KW"/>
</dbReference>
<organism evidence="14">
    <name type="scientific">Chlorella variabilis</name>
    <name type="common">Green alga</name>
    <dbReference type="NCBI Taxonomy" id="554065"/>
    <lineage>
        <taxon>Eukaryota</taxon>
        <taxon>Viridiplantae</taxon>
        <taxon>Chlorophyta</taxon>
        <taxon>core chlorophytes</taxon>
        <taxon>Trebouxiophyceae</taxon>
        <taxon>Chlorellales</taxon>
        <taxon>Chlorellaceae</taxon>
        <taxon>Chlorella clade</taxon>
        <taxon>Chlorella</taxon>
    </lineage>
</organism>
<evidence type="ECO:0000256" key="7">
    <source>
        <dbReference type="ARBA" id="ARBA00022777"/>
    </source>
</evidence>
<dbReference type="Proteomes" id="UP000008141">
    <property type="component" value="Unassembled WGS sequence"/>
</dbReference>
<dbReference type="Gene3D" id="3.40.50.1260">
    <property type="entry name" value="Phosphoglycerate kinase, N-terminal domain"/>
    <property type="match status" value="2"/>
</dbReference>
<comment type="catalytic activity">
    <reaction evidence="1 11">
        <text>(2R)-3-phosphoglycerate + ATP = (2R)-3-phospho-glyceroyl phosphate + ADP</text>
        <dbReference type="Rhea" id="RHEA:14801"/>
        <dbReference type="ChEBI" id="CHEBI:30616"/>
        <dbReference type="ChEBI" id="CHEBI:57604"/>
        <dbReference type="ChEBI" id="CHEBI:58272"/>
        <dbReference type="ChEBI" id="CHEBI:456216"/>
        <dbReference type="EC" id="2.7.2.3"/>
    </reaction>
</comment>
<comment type="cofactor">
    <cofactor evidence="2">
        <name>Mg(2+)</name>
        <dbReference type="ChEBI" id="CHEBI:18420"/>
    </cofactor>
</comment>
<keyword evidence="7 11" id="KW-0418">Kinase</keyword>
<dbReference type="OMA" id="MMSTKIC"/>
<gene>
    <name evidence="13" type="ORF">CHLNCDRAFT_138104</name>
</gene>
<dbReference type="KEGG" id="cvr:CHLNCDRAFT_138104"/>
<dbReference type="eggNOG" id="KOG1367">
    <property type="taxonomic scope" value="Eukaryota"/>
</dbReference>
<dbReference type="InterPro" id="IPR036043">
    <property type="entry name" value="Phosphoglycerate_kinase_sf"/>
</dbReference>
<dbReference type="InterPro" id="IPR001576">
    <property type="entry name" value="Phosphoglycerate_kinase"/>
</dbReference>
<evidence type="ECO:0000256" key="2">
    <source>
        <dbReference type="ARBA" id="ARBA00001946"/>
    </source>
</evidence>
<dbReference type="RefSeq" id="XP_005851589.1">
    <property type="nucleotide sequence ID" value="XM_005851527.1"/>
</dbReference>
<evidence type="ECO:0000256" key="11">
    <source>
        <dbReference type="RuleBase" id="RU000532"/>
    </source>
</evidence>
<keyword evidence="14" id="KW-1185">Reference proteome</keyword>
<dbReference type="InterPro" id="IPR015824">
    <property type="entry name" value="Phosphoglycerate_kinase_N"/>
</dbReference>
<evidence type="ECO:0000256" key="1">
    <source>
        <dbReference type="ARBA" id="ARBA00000642"/>
    </source>
</evidence>
<keyword evidence="8" id="KW-0067">ATP-binding</keyword>
<evidence type="ECO:0000256" key="10">
    <source>
        <dbReference type="ARBA" id="ARBA00024331"/>
    </source>
</evidence>
<dbReference type="AlphaFoldDB" id="E1Z598"/>
<evidence type="ECO:0000256" key="12">
    <source>
        <dbReference type="RuleBase" id="RU000696"/>
    </source>
</evidence>
<dbReference type="GO" id="GO:0043531">
    <property type="term" value="F:ADP binding"/>
    <property type="evidence" value="ECO:0007669"/>
    <property type="project" value="TreeGrafter"/>
</dbReference>
<evidence type="ECO:0000313" key="14">
    <source>
        <dbReference type="Proteomes" id="UP000008141"/>
    </source>
</evidence>
<dbReference type="PANTHER" id="PTHR11406:SF23">
    <property type="entry name" value="PHOSPHOGLYCERATE KINASE 1, CHLOROPLASTIC-RELATED"/>
    <property type="match status" value="1"/>
</dbReference>
<evidence type="ECO:0000256" key="9">
    <source>
        <dbReference type="ARBA" id="ARBA00022842"/>
    </source>
</evidence>
<reference evidence="13 14" key="1">
    <citation type="journal article" date="2010" name="Plant Cell">
        <title>The Chlorella variabilis NC64A genome reveals adaptation to photosymbiosis, coevolution with viruses, and cryptic sex.</title>
        <authorList>
            <person name="Blanc G."/>
            <person name="Duncan G."/>
            <person name="Agarkova I."/>
            <person name="Borodovsky M."/>
            <person name="Gurnon J."/>
            <person name="Kuo A."/>
            <person name="Lindquist E."/>
            <person name="Lucas S."/>
            <person name="Pangilinan J."/>
            <person name="Polle J."/>
            <person name="Salamov A."/>
            <person name="Terry A."/>
            <person name="Yamada T."/>
            <person name="Dunigan D.D."/>
            <person name="Grigoriev I.V."/>
            <person name="Claverie J.M."/>
            <person name="Van Etten J.L."/>
        </authorList>
    </citation>
    <scope>NUCLEOTIDE SEQUENCE [LARGE SCALE GENOMIC DNA]</scope>
    <source>
        <strain evidence="13 14">NC64A</strain>
    </source>
</reference>
<dbReference type="SUPFAM" id="SSF53748">
    <property type="entry name" value="Phosphoglycerate kinase"/>
    <property type="match status" value="1"/>
</dbReference>
<evidence type="ECO:0000256" key="4">
    <source>
        <dbReference type="ARBA" id="ARBA00013061"/>
    </source>
</evidence>
<proteinExistence type="inferred from homology"/>
<dbReference type="EMBL" id="GL433836">
    <property type="protein sequence ID" value="EFN59487.1"/>
    <property type="molecule type" value="Genomic_DNA"/>
</dbReference>
<sequence length="168" mass="15477">MLEGGLGGGLGFGEGGLGGGLGFGDGGFGGLGFGDGGLGGGLGFGEGGLGGGLGFGEGGLGDGVVAPAAGATGGPLSARSSMARGRTGLDVGPESNALINKALSDCKTVLWNGPMGGATTIIGGGDSVAAVEQAGLADKMSHISTGGGASLELLEGKVLPGVACLDDE</sequence>
<evidence type="ECO:0000313" key="13">
    <source>
        <dbReference type="EMBL" id="EFN59487.1"/>
    </source>
</evidence>
<evidence type="ECO:0000256" key="6">
    <source>
        <dbReference type="ARBA" id="ARBA00022741"/>
    </source>
</evidence>
<name>E1Z598_CHLVA</name>
<evidence type="ECO:0000256" key="3">
    <source>
        <dbReference type="ARBA" id="ARBA00008982"/>
    </source>
</evidence>
<dbReference type="PANTHER" id="PTHR11406">
    <property type="entry name" value="PHOSPHOGLYCERATE KINASE"/>
    <property type="match status" value="1"/>
</dbReference>
<dbReference type="GeneID" id="17358672"/>
<dbReference type="GO" id="GO:0006094">
    <property type="term" value="P:gluconeogenesis"/>
    <property type="evidence" value="ECO:0007669"/>
    <property type="project" value="TreeGrafter"/>
</dbReference>
<comment type="pathway">
    <text evidence="10">Carbohydrate biosynthesis.</text>
</comment>
<dbReference type="GO" id="GO:0005829">
    <property type="term" value="C:cytosol"/>
    <property type="evidence" value="ECO:0007669"/>
    <property type="project" value="TreeGrafter"/>
</dbReference>
<keyword evidence="6" id="KW-0547">Nucleotide-binding</keyword>
<dbReference type="GO" id="GO:0004618">
    <property type="term" value="F:phosphoglycerate kinase activity"/>
    <property type="evidence" value="ECO:0007669"/>
    <property type="project" value="UniProtKB-EC"/>
</dbReference>
<evidence type="ECO:0000256" key="8">
    <source>
        <dbReference type="ARBA" id="ARBA00022840"/>
    </source>
</evidence>
<dbReference type="GO" id="GO:0006096">
    <property type="term" value="P:glycolytic process"/>
    <property type="evidence" value="ECO:0007669"/>
    <property type="project" value="InterPro"/>
</dbReference>
<dbReference type="EC" id="2.7.2.3" evidence="4 11"/>